<evidence type="ECO:0000313" key="2">
    <source>
        <dbReference type="EMBL" id="CAD9455790.1"/>
    </source>
</evidence>
<reference evidence="2" key="1">
    <citation type="submission" date="2021-01" db="EMBL/GenBank/DDBJ databases">
        <authorList>
            <person name="Corre E."/>
            <person name="Pelletier E."/>
            <person name="Niang G."/>
            <person name="Scheremetjew M."/>
            <person name="Finn R."/>
            <person name="Kale V."/>
            <person name="Holt S."/>
            <person name="Cochrane G."/>
            <person name="Meng A."/>
            <person name="Brown T."/>
            <person name="Cohen L."/>
        </authorList>
    </citation>
    <scope>NUCLEOTIDE SEQUENCE</scope>
    <source>
        <strain evidence="2">CCMP2222</strain>
    </source>
</reference>
<accession>A0A7S2GIH8</accession>
<dbReference type="InterPro" id="IPR014710">
    <property type="entry name" value="RmlC-like_jellyroll"/>
</dbReference>
<gene>
    <name evidence="2" type="ORF">AAND1436_LOCUS26281</name>
</gene>
<dbReference type="InterPro" id="IPR000595">
    <property type="entry name" value="cNMP-bd_dom"/>
</dbReference>
<feature type="domain" description="Cyclic nucleotide-binding" evidence="1">
    <location>
        <begin position="93"/>
        <end position="128"/>
    </location>
</feature>
<dbReference type="SUPFAM" id="SSF51206">
    <property type="entry name" value="cAMP-binding domain-like"/>
    <property type="match status" value="1"/>
</dbReference>
<proteinExistence type="predicted"/>
<organism evidence="2">
    <name type="scientific">Alexandrium andersonii</name>
    <dbReference type="NCBI Taxonomy" id="327968"/>
    <lineage>
        <taxon>Eukaryota</taxon>
        <taxon>Sar</taxon>
        <taxon>Alveolata</taxon>
        <taxon>Dinophyceae</taxon>
        <taxon>Gonyaulacales</taxon>
        <taxon>Pyrocystaceae</taxon>
        <taxon>Alexandrium</taxon>
    </lineage>
</organism>
<dbReference type="EMBL" id="HBGQ01054179">
    <property type="protein sequence ID" value="CAD9455790.1"/>
    <property type="molecule type" value="Transcribed_RNA"/>
</dbReference>
<dbReference type="InterPro" id="IPR018490">
    <property type="entry name" value="cNMP-bd_dom_sf"/>
</dbReference>
<dbReference type="AlphaFoldDB" id="A0A7S2GIH8"/>
<protein>
    <recommendedName>
        <fullName evidence="1">Cyclic nucleotide-binding domain-containing protein</fullName>
    </recommendedName>
</protein>
<dbReference type="PANTHER" id="PTHR43310">
    <property type="entry name" value="SULFATE TRANSPORTER YBAR-RELATED"/>
    <property type="match status" value="1"/>
</dbReference>
<dbReference type="PROSITE" id="PS50042">
    <property type="entry name" value="CNMP_BINDING_3"/>
    <property type="match status" value="1"/>
</dbReference>
<dbReference type="PANTHER" id="PTHR43310:SF2">
    <property type="entry name" value="SLC26A_SULP TRANSPORTER DOMAIN-CONTAINING PROTEIN"/>
    <property type="match status" value="1"/>
</dbReference>
<dbReference type="Gene3D" id="2.60.120.10">
    <property type="entry name" value="Jelly Rolls"/>
    <property type="match status" value="1"/>
</dbReference>
<name>A0A7S2GIH8_9DINO</name>
<evidence type="ECO:0000259" key="1">
    <source>
        <dbReference type="PROSITE" id="PS50042"/>
    </source>
</evidence>
<sequence>MQVFFSSVRSRTAQRLLKAHGVVGPEATGRPVFATLDQALQHCEEHLLNGAHSPTRRGTPGEQQLDVLLLDYVDGFVSEHRLAAANAAAAQALTSHFQRRRYEPEQLLFRQTEPADAIFVIAAGSVRVSSHRQWTANVATGFLPSPTQVPIAALARQRSCDSDDENRPHRLSSGNRAYSAFSLRSQGSGNLRERWSTAGGSAVNTTDLDEEPCERVGVGGILGDTAYFARRQCGCDAAAEGEGCVAHVITRETMEKLELADPGIMVFLQKVLLRDLAQLQVQFVGPMQLAGGLS</sequence>
<dbReference type="InterPro" id="IPR052706">
    <property type="entry name" value="Membrane-Transporter-like"/>
</dbReference>